<dbReference type="InterPro" id="IPR000215">
    <property type="entry name" value="Serpin_fam"/>
</dbReference>
<dbReference type="AlphaFoldDB" id="A0A7X6A5F5"/>
<dbReference type="Proteomes" id="UP000555407">
    <property type="component" value="Unassembled WGS sequence"/>
</dbReference>
<evidence type="ECO:0000313" key="3">
    <source>
        <dbReference type="EMBL" id="NIK61923.1"/>
    </source>
</evidence>
<protein>
    <recommendedName>
        <fullName evidence="2">Serpin domain-containing protein</fullName>
    </recommendedName>
</protein>
<reference evidence="3 4" key="1">
    <citation type="submission" date="2020-03" db="EMBL/GenBank/DDBJ databases">
        <title>Sequencing the genomes of 1000 actinobacteria strains.</title>
        <authorList>
            <person name="Klenk H.-P."/>
        </authorList>
    </citation>
    <scope>NUCLEOTIDE SEQUENCE [LARGE SCALE GENOMIC DNA]</scope>
    <source>
        <strain evidence="3 4">DSM 45490</strain>
    </source>
</reference>
<accession>A0A7X6A5F5</accession>
<proteinExistence type="inferred from homology"/>
<dbReference type="SMART" id="SM00093">
    <property type="entry name" value="SERPIN"/>
    <property type="match status" value="1"/>
</dbReference>
<evidence type="ECO:0000256" key="1">
    <source>
        <dbReference type="RuleBase" id="RU000411"/>
    </source>
</evidence>
<organism evidence="3 4">
    <name type="scientific">Kribbella shirazensis</name>
    <dbReference type="NCBI Taxonomy" id="1105143"/>
    <lineage>
        <taxon>Bacteria</taxon>
        <taxon>Bacillati</taxon>
        <taxon>Actinomycetota</taxon>
        <taxon>Actinomycetes</taxon>
        <taxon>Propionibacteriales</taxon>
        <taxon>Kribbellaceae</taxon>
        <taxon>Kribbella</taxon>
    </lineage>
</organism>
<dbReference type="SUPFAM" id="SSF56574">
    <property type="entry name" value="Serpins"/>
    <property type="match status" value="1"/>
</dbReference>
<feature type="domain" description="Serpin" evidence="2">
    <location>
        <begin position="7"/>
        <end position="351"/>
    </location>
</feature>
<dbReference type="Pfam" id="PF00079">
    <property type="entry name" value="Serpin"/>
    <property type="match status" value="1"/>
</dbReference>
<dbReference type="PANTHER" id="PTHR11461:SF211">
    <property type="entry name" value="GH10112P-RELATED"/>
    <property type="match status" value="1"/>
</dbReference>
<dbReference type="InterPro" id="IPR023796">
    <property type="entry name" value="Serpin_dom"/>
</dbReference>
<sequence length="351" mass="36988">MDAQQVSRLTARWIAALPGEDSTVVSGLGVQPLLAMLAEVADEPAHSELAEASGGGYGGLLQAPGLSMALGLWTRPEIELQPGADRFLPPEVRGVLTDQEALDAWVAEQTDGLLTRMPVQLSQDVLLLLVSALALKTTWVQPFHEYPRNDRRWLSRADQDLDSLRVHDSATGLLTVATVRGVGEFDVRLVVGDGGRAAVLTAALGLEDDGMSGAEVLAAERSAPGVEVIESMAPTPTVILSLPYFEIDAEHDLLQHPDVFGLKAASDASRGHFPGLSPQPLAVAQARQAVMARFSATGFEAAAVTAVAAEAGSAPRPGAKALYVSLDRPFGFIAVHRPTGIPVVAGWVNYS</sequence>
<dbReference type="GO" id="GO:0004867">
    <property type="term" value="F:serine-type endopeptidase inhibitor activity"/>
    <property type="evidence" value="ECO:0007669"/>
    <property type="project" value="InterPro"/>
</dbReference>
<dbReference type="PANTHER" id="PTHR11461">
    <property type="entry name" value="SERINE PROTEASE INHIBITOR, SERPIN"/>
    <property type="match status" value="1"/>
</dbReference>
<dbReference type="Gene3D" id="2.30.39.10">
    <property type="entry name" value="Alpha-1-antitrypsin, domain 1"/>
    <property type="match status" value="1"/>
</dbReference>
<evidence type="ECO:0000313" key="4">
    <source>
        <dbReference type="Proteomes" id="UP000555407"/>
    </source>
</evidence>
<dbReference type="InterPro" id="IPR036186">
    <property type="entry name" value="Serpin_sf"/>
</dbReference>
<gene>
    <name evidence="3" type="ORF">BJY22_007640</name>
</gene>
<dbReference type="GO" id="GO:0005615">
    <property type="term" value="C:extracellular space"/>
    <property type="evidence" value="ECO:0007669"/>
    <property type="project" value="InterPro"/>
</dbReference>
<dbReference type="EMBL" id="JAASRO010000001">
    <property type="protein sequence ID" value="NIK61923.1"/>
    <property type="molecule type" value="Genomic_DNA"/>
</dbReference>
<comment type="similarity">
    <text evidence="1">Belongs to the serpin family.</text>
</comment>
<name>A0A7X6A5F5_9ACTN</name>
<dbReference type="Gene3D" id="3.30.497.10">
    <property type="entry name" value="Antithrombin, subunit I, domain 2"/>
    <property type="match status" value="1"/>
</dbReference>
<dbReference type="InterPro" id="IPR042185">
    <property type="entry name" value="Serpin_sf_2"/>
</dbReference>
<dbReference type="RefSeq" id="WP_167216742.1">
    <property type="nucleotide sequence ID" value="NZ_JAASRO010000001.1"/>
</dbReference>
<comment type="caution">
    <text evidence="3">The sequence shown here is derived from an EMBL/GenBank/DDBJ whole genome shotgun (WGS) entry which is preliminary data.</text>
</comment>
<dbReference type="InterPro" id="IPR042178">
    <property type="entry name" value="Serpin_sf_1"/>
</dbReference>
<keyword evidence="4" id="KW-1185">Reference proteome</keyword>
<evidence type="ECO:0000259" key="2">
    <source>
        <dbReference type="SMART" id="SM00093"/>
    </source>
</evidence>